<dbReference type="Proteomes" id="UP001235664">
    <property type="component" value="Unassembled WGS sequence"/>
</dbReference>
<dbReference type="InterPro" id="IPR000160">
    <property type="entry name" value="GGDEF_dom"/>
</dbReference>
<dbReference type="Gene3D" id="3.30.70.270">
    <property type="match status" value="1"/>
</dbReference>
<keyword evidence="4 7" id="KW-1133">Transmembrane helix</keyword>
<dbReference type="InterPro" id="IPR007895">
    <property type="entry name" value="MASE1"/>
</dbReference>
<dbReference type="Pfam" id="PF08448">
    <property type="entry name" value="PAS_4"/>
    <property type="match status" value="1"/>
</dbReference>
<evidence type="ECO:0000256" key="6">
    <source>
        <dbReference type="SAM" id="MobiDB-lite"/>
    </source>
</evidence>
<dbReference type="SMART" id="SM00267">
    <property type="entry name" value="GGDEF"/>
    <property type="match status" value="1"/>
</dbReference>
<dbReference type="NCBIfam" id="TIGR00229">
    <property type="entry name" value="sensory_box"/>
    <property type="match status" value="1"/>
</dbReference>
<feature type="transmembrane region" description="Helical" evidence="7">
    <location>
        <begin position="189"/>
        <end position="210"/>
    </location>
</feature>
<keyword evidence="3 7" id="KW-0812">Transmembrane</keyword>
<dbReference type="Pfam" id="PF00990">
    <property type="entry name" value="GGDEF"/>
    <property type="match status" value="1"/>
</dbReference>
<proteinExistence type="predicted"/>
<evidence type="ECO:0000256" key="7">
    <source>
        <dbReference type="SAM" id="Phobius"/>
    </source>
</evidence>
<dbReference type="InterPro" id="IPR043128">
    <property type="entry name" value="Rev_trsase/Diguanyl_cyclase"/>
</dbReference>
<feature type="domain" description="GGDEF" evidence="9">
    <location>
        <begin position="460"/>
        <end position="593"/>
    </location>
</feature>
<protein>
    <submittedName>
        <fullName evidence="10">Diguanylate cyclase</fullName>
        <ecNumber evidence="10">2.7.7.65</ecNumber>
    </submittedName>
</protein>
<accession>A0ABT9H9Q4</accession>
<dbReference type="PROSITE" id="PS50887">
    <property type="entry name" value="GGDEF"/>
    <property type="match status" value="1"/>
</dbReference>
<dbReference type="SUPFAM" id="SSF55073">
    <property type="entry name" value="Nucleotide cyclase"/>
    <property type="match status" value="1"/>
</dbReference>
<comment type="subcellular location">
    <subcellularLocation>
        <location evidence="1">Cell membrane</location>
        <topology evidence="1">Multi-pass membrane protein</topology>
    </subcellularLocation>
</comment>
<feature type="transmembrane region" description="Helical" evidence="7">
    <location>
        <begin position="271"/>
        <end position="292"/>
    </location>
</feature>
<dbReference type="Pfam" id="PF05231">
    <property type="entry name" value="MASE1"/>
    <property type="match status" value="1"/>
</dbReference>
<evidence type="ECO:0000256" key="2">
    <source>
        <dbReference type="ARBA" id="ARBA00022475"/>
    </source>
</evidence>
<dbReference type="CDD" id="cd01949">
    <property type="entry name" value="GGDEF"/>
    <property type="match status" value="1"/>
</dbReference>
<feature type="transmembrane region" description="Helical" evidence="7">
    <location>
        <begin position="41"/>
        <end position="57"/>
    </location>
</feature>
<dbReference type="SUPFAM" id="SSF55785">
    <property type="entry name" value="PYP-like sensor domain (PAS domain)"/>
    <property type="match status" value="1"/>
</dbReference>
<dbReference type="SMART" id="SM00091">
    <property type="entry name" value="PAS"/>
    <property type="match status" value="1"/>
</dbReference>
<keyword evidence="5 7" id="KW-0472">Membrane</keyword>
<dbReference type="PROSITE" id="PS50113">
    <property type="entry name" value="PAC"/>
    <property type="match status" value="1"/>
</dbReference>
<evidence type="ECO:0000256" key="4">
    <source>
        <dbReference type="ARBA" id="ARBA00022989"/>
    </source>
</evidence>
<comment type="caution">
    <text evidence="10">The sequence shown here is derived from an EMBL/GenBank/DDBJ whole genome shotgun (WGS) entry which is preliminary data.</text>
</comment>
<feature type="transmembrane region" description="Helical" evidence="7">
    <location>
        <begin position="240"/>
        <end position="259"/>
    </location>
</feature>
<dbReference type="PANTHER" id="PTHR44757">
    <property type="entry name" value="DIGUANYLATE CYCLASE DGCP"/>
    <property type="match status" value="1"/>
</dbReference>
<dbReference type="RefSeq" id="WP_305930198.1">
    <property type="nucleotide sequence ID" value="NZ_JAVAIL010000003.1"/>
</dbReference>
<keyword evidence="2" id="KW-1003">Cell membrane</keyword>
<dbReference type="InterPro" id="IPR000014">
    <property type="entry name" value="PAS"/>
</dbReference>
<organism evidence="10 11">
    <name type="scientific">Qipengyuania benthica</name>
    <dbReference type="NCBI Taxonomy" id="3067651"/>
    <lineage>
        <taxon>Bacteria</taxon>
        <taxon>Pseudomonadati</taxon>
        <taxon>Pseudomonadota</taxon>
        <taxon>Alphaproteobacteria</taxon>
        <taxon>Sphingomonadales</taxon>
        <taxon>Erythrobacteraceae</taxon>
        <taxon>Qipengyuania</taxon>
    </lineage>
</organism>
<evidence type="ECO:0000256" key="1">
    <source>
        <dbReference type="ARBA" id="ARBA00004651"/>
    </source>
</evidence>
<feature type="transmembrane region" description="Helical" evidence="7">
    <location>
        <begin position="216"/>
        <end position="233"/>
    </location>
</feature>
<keyword evidence="11" id="KW-1185">Reference proteome</keyword>
<dbReference type="CDD" id="cd00130">
    <property type="entry name" value="PAS"/>
    <property type="match status" value="1"/>
</dbReference>
<reference evidence="10 11" key="1">
    <citation type="submission" date="2023-08" db="EMBL/GenBank/DDBJ databases">
        <title>genomic of DY56.</title>
        <authorList>
            <person name="Wang Y."/>
        </authorList>
    </citation>
    <scope>NUCLEOTIDE SEQUENCE [LARGE SCALE GENOMIC DNA]</scope>
    <source>
        <strain evidence="10 11">DY56-A-20</strain>
    </source>
</reference>
<dbReference type="InterPro" id="IPR013656">
    <property type="entry name" value="PAS_4"/>
</dbReference>
<evidence type="ECO:0000313" key="11">
    <source>
        <dbReference type="Proteomes" id="UP001235664"/>
    </source>
</evidence>
<dbReference type="Gene3D" id="3.30.450.20">
    <property type="entry name" value="PAS domain"/>
    <property type="match status" value="1"/>
</dbReference>
<evidence type="ECO:0000256" key="5">
    <source>
        <dbReference type="ARBA" id="ARBA00023136"/>
    </source>
</evidence>
<keyword evidence="10" id="KW-0548">Nucleotidyltransferase</keyword>
<dbReference type="EC" id="2.7.7.65" evidence="10"/>
<feature type="domain" description="PAC" evidence="8">
    <location>
        <begin position="372"/>
        <end position="430"/>
    </location>
</feature>
<dbReference type="InterPro" id="IPR052155">
    <property type="entry name" value="Biofilm_reg_signaling"/>
</dbReference>
<dbReference type="EMBL" id="JAVAIL010000003">
    <property type="protein sequence ID" value="MDP4540052.1"/>
    <property type="molecule type" value="Genomic_DNA"/>
</dbReference>
<feature type="transmembrane region" description="Helical" evidence="7">
    <location>
        <begin position="158"/>
        <end position="177"/>
    </location>
</feature>
<dbReference type="GO" id="GO:0052621">
    <property type="term" value="F:diguanylate cyclase activity"/>
    <property type="evidence" value="ECO:0007669"/>
    <property type="project" value="UniProtKB-EC"/>
</dbReference>
<evidence type="ECO:0000259" key="9">
    <source>
        <dbReference type="PROSITE" id="PS50887"/>
    </source>
</evidence>
<dbReference type="PANTHER" id="PTHR44757:SF2">
    <property type="entry name" value="BIOFILM ARCHITECTURE MAINTENANCE PROTEIN MBAA"/>
    <property type="match status" value="1"/>
</dbReference>
<feature type="transmembrane region" description="Helical" evidence="7">
    <location>
        <begin position="119"/>
        <end position="146"/>
    </location>
</feature>
<dbReference type="InterPro" id="IPR029787">
    <property type="entry name" value="Nucleotide_cyclase"/>
</dbReference>
<gene>
    <name evidence="10" type="ORF">Q9K01_10480</name>
</gene>
<name>A0ABT9H9Q4_9SPHN</name>
<dbReference type="InterPro" id="IPR000700">
    <property type="entry name" value="PAS-assoc_C"/>
</dbReference>
<evidence type="ECO:0000256" key="3">
    <source>
        <dbReference type="ARBA" id="ARBA00022692"/>
    </source>
</evidence>
<evidence type="ECO:0000313" key="10">
    <source>
        <dbReference type="EMBL" id="MDP4540052.1"/>
    </source>
</evidence>
<sequence length="610" mass="64396">MMRWIESHIPGGRKTALLALAFFAVTSLTIALTRFGDALALVWFGTAILVTALIALPRAHWTPVIWCFAALSAVATSLFGFGPHMALQLAAANVFEGYVIARLLLALRPQRDWLESVDGMIVLIVAGGIVGPALAAIPGAFMVALVTPGGWLPHAVDWVASHALGTLLGFPIVYLTASHARPKGAAAVGLPLILEGTAHALTVGAVTALVFLQAQLPLLFLPIVPLLFAAFRLGRTGASIGLITIAVIAIGSLSTGAGFSLPVLNAFGDKVLFLQFYLAVLLLLALPVSVALKQRQLLFDELEEQRALKGLISDHSDDALLNLDSAGLVRFASPASERLSGRDELIGRPLTAFFEPLDEALVLSVLGHAANEPGRTCVLERPVLRGDEQIWLEARVRAVPLAKTAGRIAGYAVTIRDVTASKQAELRALQEADTDALTGLPNRRAFLRHLDAQLAYAADRPFVFAIIDLDRFKCVNDTHGHDAGDMALRRVAAAMGRLSAPERFFARLGGDEFALIAENHDPAEAVALCEELCAAVAALDLPAPDDSTFSLTASVGLARIDRPCSASLALQAADGPLYAAKSGGGNRVGVATATRTQPKIGRPVSSNRAA</sequence>
<dbReference type="InterPro" id="IPR035965">
    <property type="entry name" value="PAS-like_dom_sf"/>
</dbReference>
<evidence type="ECO:0000259" key="8">
    <source>
        <dbReference type="PROSITE" id="PS50113"/>
    </source>
</evidence>
<feature type="transmembrane region" description="Helical" evidence="7">
    <location>
        <begin position="64"/>
        <end position="81"/>
    </location>
</feature>
<dbReference type="NCBIfam" id="TIGR00254">
    <property type="entry name" value="GGDEF"/>
    <property type="match status" value="1"/>
</dbReference>
<feature type="region of interest" description="Disordered" evidence="6">
    <location>
        <begin position="588"/>
        <end position="610"/>
    </location>
</feature>
<keyword evidence="10" id="KW-0808">Transferase</keyword>